<keyword evidence="3" id="KW-1185">Reference proteome</keyword>
<proteinExistence type="predicted"/>
<organism evidence="2 3">
    <name type="scientific">Pseudonocardia asaccharolytica DSM 44247 = NBRC 16224</name>
    <dbReference type="NCBI Taxonomy" id="1123024"/>
    <lineage>
        <taxon>Bacteria</taxon>
        <taxon>Bacillati</taxon>
        <taxon>Actinomycetota</taxon>
        <taxon>Actinomycetes</taxon>
        <taxon>Pseudonocardiales</taxon>
        <taxon>Pseudonocardiaceae</taxon>
        <taxon>Pseudonocardia</taxon>
    </lineage>
</organism>
<protein>
    <submittedName>
        <fullName evidence="2">Uncharacterized protein</fullName>
    </submittedName>
</protein>
<evidence type="ECO:0000313" key="2">
    <source>
        <dbReference type="EMBL" id="GEL18291.1"/>
    </source>
</evidence>
<evidence type="ECO:0000313" key="3">
    <source>
        <dbReference type="Proteomes" id="UP000321328"/>
    </source>
</evidence>
<sequence length="397" mass="38511">MRYGWGSGASGAAGNNAAYRLVPVRVVAEECGMELAEDLADDCASGVRSTGFVAVLECCFSGVAAPDSDMILPGRVRLGSYASPGRSVVTGADVGSRLCDLGCVLADCRGGFGFAGWAGVALVSWVGCWGVVAGGRACREVVDGCAAGWARRGELSRVVVFGSELGSGRPVLVGVGVGVDVRADGLGTGVELPDVVDGVLGDGVPDGGVVGGGLSLVDGVCSVKACPVSAAGAVAVGGCAAWIGGVGVGVDVWMDGPGPGVEVPGAAGGAARDGVPGAGAAGVEPVVVVMSGAAAAGADEEPWLGAAAGPRPVAAALRPAVGPGVGPAVGGSFAISWSCSRTSASRPSPGRTSGSAERTREMFRTASAVRPSCNAARARSSPSLAAVAASIERACSV</sequence>
<comment type="caution">
    <text evidence="2">The sequence shown here is derived from an EMBL/GenBank/DDBJ whole genome shotgun (WGS) entry which is preliminary data.</text>
</comment>
<feature type="region of interest" description="Disordered" evidence="1">
    <location>
        <begin position="340"/>
        <end position="359"/>
    </location>
</feature>
<name>A0A511D0I5_9PSEU</name>
<dbReference type="Proteomes" id="UP000321328">
    <property type="component" value="Unassembled WGS sequence"/>
</dbReference>
<dbReference type="RefSeq" id="WP_028930284.1">
    <property type="nucleotide sequence ID" value="NZ_AUII01000009.1"/>
</dbReference>
<accession>A0A511D0I5</accession>
<feature type="compositionally biased region" description="Polar residues" evidence="1">
    <location>
        <begin position="340"/>
        <end position="356"/>
    </location>
</feature>
<gene>
    <name evidence="2" type="ORF">PA7_21280</name>
</gene>
<dbReference type="EMBL" id="BJVI01000018">
    <property type="protein sequence ID" value="GEL18291.1"/>
    <property type="molecule type" value="Genomic_DNA"/>
</dbReference>
<reference evidence="2 3" key="1">
    <citation type="submission" date="2019-07" db="EMBL/GenBank/DDBJ databases">
        <title>Whole genome shotgun sequence of Pseudonocardia asaccharolytica NBRC 16224.</title>
        <authorList>
            <person name="Hosoyama A."/>
            <person name="Uohara A."/>
            <person name="Ohji S."/>
            <person name="Ichikawa N."/>
        </authorList>
    </citation>
    <scope>NUCLEOTIDE SEQUENCE [LARGE SCALE GENOMIC DNA]</scope>
    <source>
        <strain evidence="2 3">NBRC 16224</strain>
    </source>
</reference>
<dbReference type="AlphaFoldDB" id="A0A511D0I5"/>
<evidence type="ECO:0000256" key="1">
    <source>
        <dbReference type="SAM" id="MobiDB-lite"/>
    </source>
</evidence>
<dbReference type="STRING" id="1123024.GCA_000423625_02490"/>